<protein>
    <submittedName>
        <fullName evidence="2">Uncharacterized protein</fullName>
    </submittedName>
</protein>
<name>A0A177S9P1_PSEPU</name>
<evidence type="ECO:0000313" key="3">
    <source>
        <dbReference type="Proteomes" id="UP000077752"/>
    </source>
</evidence>
<reference evidence="2 3" key="1">
    <citation type="submission" date="2016-03" db="EMBL/GenBank/DDBJ databases">
        <title>Draft Genome Assembly of Pseudomonas putida strain CBF10-2.</title>
        <authorList>
            <person name="Iyer R.S."/>
            <person name="Damania A."/>
        </authorList>
    </citation>
    <scope>NUCLEOTIDE SEQUENCE [LARGE SCALE GENOMIC DNA]</scope>
    <source>
        <strain evidence="2 3">CBF10-2</strain>
    </source>
</reference>
<dbReference type="Proteomes" id="UP000077752">
    <property type="component" value="Unassembled WGS sequence"/>
</dbReference>
<gene>
    <name evidence="2" type="ORF">AYO28_01965</name>
</gene>
<accession>A0A177S9P1</accession>
<sequence length="410" mass="43351">MPIDSDYAHRVIAAYAASPARMGAFPLPDLDTVYAAETLKDHLVGSPYSHAVEVARINNGIRDLYVFANSGAPGVLNVDVEGATSQLRRVLGPLASFAQIRRDYSFYEPQHRDVAALLGTVRAGFNTEVHPALLVRLADVQGAIANFTTLVNELGHGPAALPPRPDPTAPGLNPRAQASIQASQDRIVNRGQASTGNNGDIQRAQFLDHAQIASLAARAATARSSGQATGAQKDCLKVMLAAALALRLRLIEPGDVAAVSQAFDNFIPTLRRLPMYPFLGRIADLVAALIVPATPLPAAALDHAAFQATAAEVLRVAGQSRFCAEPRVFSAVGSQAEFNGSLVSQICFWYGGAGNVANPVEYQVIGPHATPANAAASGSYMWACSSCCNRSAQMVGPLQRLAMPRRAREV</sequence>
<dbReference type="EMBL" id="LUCV01000049">
    <property type="protein sequence ID" value="OAI84675.1"/>
    <property type="molecule type" value="Genomic_DNA"/>
</dbReference>
<evidence type="ECO:0000313" key="2">
    <source>
        <dbReference type="EMBL" id="OAI84675.1"/>
    </source>
</evidence>
<feature type="region of interest" description="Disordered" evidence="1">
    <location>
        <begin position="157"/>
        <end position="183"/>
    </location>
</feature>
<proteinExistence type="predicted"/>
<dbReference type="RefSeq" id="WP_064304473.1">
    <property type="nucleotide sequence ID" value="NZ_LUCV01000049.1"/>
</dbReference>
<organism evidence="2 3">
    <name type="scientific">Pseudomonas putida</name>
    <name type="common">Arthrobacter siderocapsulatus</name>
    <dbReference type="NCBI Taxonomy" id="303"/>
    <lineage>
        <taxon>Bacteria</taxon>
        <taxon>Pseudomonadati</taxon>
        <taxon>Pseudomonadota</taxon>
        <taxon>Gammaproteobacteria</taxon>
        <taxon>Pseudomonadales</taxon>
        <taxon>Pseudomonadaceae</taxon>
        <taxon>Pseudomonas</taxon>
    </lineage>
</organism>
<evidence type="ECO:0000256" key="1">
    <source>
        <dbReference type="SAM" id="MobiDB-lite"/>
    </source>
</evidence>
<dbReference type="AlphaFoldDB" id="A0A177S9P1"/>
<comment type="caution">
    <text evidence="2">The sequence shown here is derived from an EMBL/GenBank/DDBJ whole genome shotgun (WGS) entry which is preliminary data.</text>
</comment>